<dbReference type="InterPro" id="IPR011527">
    <property type="entry name" value="ABC1_TM_dom"/>
</dbReference>
<dbReference type="GO" id="GO:0006508">
    <property type="term" value="P:proteolysis"/>
    <property type="evidence" value="ECO:0007669"/>
    <property type="project" value="InterPro"/>
</dbReference>
<dbReference type="GO" id="GO:0034040">
    <property type="term" value="F:ATPase-coupled lipid transmembrane transporter activity"/>
    <property type="evidence" value="ECO:0007669"/>
    <property type="project" value="TreeGrafter"/>
</dbReference>
<evidence type="ECO:0000313" key="11">
    <source>
        <dbReference type="EMBL" id="RXW30679.1"/>
    </source>
</evidence>
<sequence>MSKRSLKTLIEQLDLQLRSRVPLVHQTESSECGLACLAMICSHYGKQSNLIALRQQFNLSARGTTLAGMTQIAEQLGLGTRSLSLDLNELSALKTPCILHWDFNHFVVLVSVKQNRVILHDPARGRRKVSLEEMSQYFTGVALELWPESTFAAQPTSNQFSLRSLATKVHGLKGMLGKIFFYSLIIETINLLIPIGTQLALDHAIPAADMGLLTVICIGLFLFTLLRVALSALRSWSSLMMTTLINVQWQSGLFTHLVRLPLSYFERRKLGDIQSRFGSLNTLRETFTSSIVGALIDGTMMIGVIVMMILYGRWLTGVVIGFTALYVLTRLLTYSTYRELSEETLIRDARTRSYFMETLYGIATVKMQGLSERRGTHWLNLEIDTINTEIKITKMDLLFGGVNAFIIACEQITMLWLGSRLIIENTMTIGMFIAFGVFREQFADRIWSLTNFLMKLRMMHLHNERVSDIALNVREMKKPDREIINTMQPVTLETRALSYRYDDHSADVFRDLSFQVSAGESVAITGPSGAGKTTLMRVLCGLFEPRSGSVTIDGNDIQQLGLNNYRKIIGCVMQDDKLFSGSIRENICGFDDKADKDWMEVCARASYIHDVIVKMPMGYETLIGELGEGLSGGQKQRLFIARALYRKPGILFMDEATSALDEDSEGYVNAAIKKLNITRIIIAHRQSTIASAERVIRLTPLTEQHGSSST</sequence>
<evidence type="ECO:0000259" key="10">
    <source>
        <dbReference type="PROSITE" id="PS50990"/>
    </source>
</evidence>
<evidence type="ECO:0000256" key="7">
    <source>
        <dbReference type="SAM" id="Phobius"/>
    </source>
</evidence>
<dbReference type="RefSeq" id="WP_129323601.1">
    <property type="nucleotide sequence ID" value="NZ_QJSL01000002.1"/>
</dbReference>
<feature type="transmembrane region" description="Helical" evidence="7">
    <location>
        <begin position="291"/>
        <end position="311"/>
    </location>
</feature>
<comment type="subcellular location">
    <subcellularLocation>
        <location evidence="1">Cell membrane</location>
        <topology evidence="1">Multi-pass membrane protein</topology>
    </subcellularLocation>
</comment>
<evidence type="ECO:0000313" key="12">
    <source>
        <dbReference type="Proteomes" id="UP000290875"/>
    </source>
</evidence>
<keyword evidence="5 7" id="KW-1133">Transmembrane helix</keyword>
<dbReference type="Gene3D" id="3.40.50.300">
    <property type="entry name" value="P-loop containing nucleotide triphosphate hydrolases"/>
    <property type="match status" value="1"/>
</dbReference>
<evidence type="ECO:0000259" key="9">
    <source>
        <dbReference type="PROSITE" id="PS50929"/>
    </source>
</evidence>
<dbReference type="Gene3D" id="1.20.1560.10">
    <property type="entry name" value="ABC transporter type 1, transmembrane domain"/>
    <property type="match status" value="1"/>
</dbReference>
<gene>
    <name evidence="11" type="ORF">DM877_03520</name>
</gene>
<evidence type="ECO:0000256" key="4">
    <source>
        <dbReference type="ARBA" id="ARBA00022840"/>
    </source>
</evidence>
<dbReference type="Gene3D" id="3.90.70.10">
    <property type="entry name" value="Cysteine proteinases"/>
    <property type="match status" value="1"/>
</dbReference>
<evidence type="ECO:0000259" key="8">
    <source>
        <dbReference type="PROSITE" id="PS50893"/>
    </source>
</evidence>
<keyword evidence="2 7" id="KW-0812">Transmembrane</keyword>
<comment type="caution">
    <text evidence="11">The sequence shown here is derived from an EMBL/GenBank/DDBJ whole genome shotgun (WGS) entry which is preliminary data.</text>
</comment>
<dbReference type="InterPro" id="IPR017871">
    <property type="entry name" value="ABC_transporter-like_CS"/>
</dbReference>
<dbReference type="InterPro" id="IPR033838">
    <property type="entry name" value="CvaB_peptidase"/>
</dbReference>
<feature type="transmembrane region" description="Helical" evidence="7">
    <location>
        <begin position="317"/>
        <end position="337"/>
    </location>
</feature>
<dbReference type="InterPro" id="IPR005074">
    <property type="entry name" value="Peptidase_C39"/>
</dbReference>
<dbReference type="GO" id="GO:0016887">
    <property type="term" value="F:ATP hydrolysis activity"/>
    <property type="evidence" value="ECO:0007669"/>
    <property type="project" value="InterPro"/>
</dbReference>
<dbReference type="InterPro" id="IPR036640">
    <property type="entry name" value="ABC1_TM_sf"/>
</dbReference>
<dbReference type="Pfam" id="PF00664">
    <property type="entry name" value="ABC_membrane"/>
    <property type="match status" value="1"/>
</dbReference>
<evidence type="ECO:0000256" key="1">
    <source>
        <dbReference type="ARBA" id="ARBA00004651"/>
    </source>
</evidence>
<dbReference type="Proteomes" id="UP000290875">
    <property type="component" value="Unassembled WGS sequence"/>
</dbReference>
<evidence type="ECO:0000256" key="6">
    <source>
        <dbReference type="ARBA" id="ARBA00023136"/>
    </source>
</evidence>
<evidence type="ECO:0000256" key="3">
    <source>
        <dbReference type="ARBA" id="ARBA00022741"/>
    </source>
</evidence>
<evidence type="ECO:0000256" key="5">
    <source>
        <dbReference type="ARBA" id="ARBA00022989"/>
    </source>
</evidence>
<proteinExistence type="predicted"/>
<dbReference type="Pfam" id="PF03412">
    <property type="entry name" value="Peptidase_C39"/>
    <property type="match status" value="1"/>
</dbReference>
<dbReference type="PROSITE" id="PS50929">
    <property type="entry name" value="ABC_TM1F"/>
    <property type="match status" value="1"/>
</dbReference>
<dbReference type="Pfam" id="PF00005">
    <property type="entry name" value="ABC_tran"/>
    <property type="match status" value="1"/>
</dbReference>
<feature type="transmembrane region" description="Helical" evidence="7">
    <location>
        <begin position="207"/>
        <end position="230"/>
    </location>
</feature>
<feature type="transmembrane region" description="Helical" evidence="7">
    <location>
        <begin position="179"/>
        <end position="201"/>
    </location>
</feature>
<keyword evidence="3" id="KW-0547">Nucleotide-binding</keyword>
<dbReference type="GO" id="GO:0008234">
    <property type="term" value="F:cysteine-type peptidase activity"/>
    <property type="evidence" value="ECO:0007669"/>
    <property type="project" value="InterPro"/>
</dbReference>
<dbReference type="InterPro" id="IPR039421">
    <property type="entry name" value="Type_1_exporter"/>
</dbReference>
<reference evidence="11 12" key="1">
    <citation type="submission" date="2018-06" db="EMBL/GenBank/DDBJ databases">
        <title>Carbapenemase-producing Enterobacteriaceae present in wastewater treatment plant effluent and nearby surface waters in the US.</title>
        <authorList>
            <person name="Mathys D.A."/>
            <person name="Mollenkopf D.F."/>
            <person name="Feicht S.M."/>
            <person name="Adams R.J."/>
            <person name="Albers A.L."/>
            <person name="Grooters S.V."/>
            <person name="Stuever D.M."/>
            <person name="Daniels J.B."/>
            <person name="Wittum T.E."/>
        </authorList>
    </citation>
    <scope>NUCLEOTIDE SEQUENCE [LARGE SCALE GENOMIC DNA]</scope>
    <source>
        <strain evidence="11 12">GEO_4_Eff_A</strain>
    </source>
</reference>
<dbReference type="PROSITE" id="PS00211">
    <property type="entry name" value="ABC_TRANSPORTER_1"/>
    <property type="match status" value="1"/>
</dbReference>
<dbReference type="GO" id="GO:0005524">
    <property type="term" value="F:ATP binding"/>
    <property type="evidence" value="ECO:0007669"/>
    <property type="project" value="UniProtKB-KW"/>
</dbReference>
<name>A0A4Q2EC49_ENTCL</name>
<dbReference type="PROSITE" id="PS50990">
    <property type="entry name" value="PEPTIDASE_C39"/>
    <property type="match status" value="1"/>
</dbReference>
<dbReference type="SUPFAM" id="SSF90123">
    <property type="entry name" value="ABC transporter transmembrane region"/>
    <property type="match status" value="1"/>
</dbReference>
<accession>A0A4Q2EC49</accession>
<evidence type="ECO:0000256" key="2">
    <source>
        <dbReference type="ARBA" id="ARBA00022692"/>
    </source>
</evidence>
<keyword evidence="6 7" id="KW-0472">Membrane</keyword>
<dbReference type="GO" id="GO:0005886">
    <property type="term" value="C:plasma membrane"/>
    <property type="evidence" value="ECO:0007669"/>
    <property type="project" value="UniProtKB-SubCell"/>
</dbReference>
<dbReference type="PANTHER" id="PTHR24221:SF606">
    <property type="entry name" value="COLICIN V SECRETION-PROCESSING ATP-BINDING PROTEIN"/>
    <property type="match status" value="1"/>
</dbReference>
<keyword evidence="4" id="KW-0067">ATP-binding</keyword>
<dbReference type="AlphaFoldDB" id="A0A4Q2EC49"/>
<dbReference type="InterPro" id="IPR003439">
    <property type="entry name" value="ABC_transporter-like_ATP-bd"/>
</dbReference>
<organism evidence="11 12">
    <name type="scientific">Enterobacter cloacae</name>
    <dbReference type="NCBI Taxonomy" id="550"/>
    <lineage>
        <taxon>Bacteria</taxon>
        <taxon>Pseudomonadati</taxon>
        <taxon>Pseudomonadota</taxon>
        <taxon>Gammaproteobacteria</taxon>
        <taxon>Enterobacterales</taxon>
        <taxon>Enterobacteriaceae</taxon>
        <taxon>Enterobacter</taxon>
        <taxon>Enterobacter cloacae complex</taxon>
    </lineage>
</organism>
<feature type="transmembrane region" description="Helical" evidence="7">
    <location>
        <begin position="397"/>
        <end position="416"/>
    </location>
</feature>
<dbReference type="PROSITE" id="PS50893">
    <property type="entry name" value="ABC_TRANSPORTER_2"/>
    <property type="match status" value="1"/>
</dbReference>
<dbReference type="GO" id="GO:0140359">
    <property type="term" value="F:ABC-type transporter activity"/>
    <property type="evidence" value="ECO:0007669"/>
    <property type="project" value="InterPro"/>
</dbReference>
<feature type="domain" description="ABC transmembrane type-1" evidence="9">
    <location>
        <begin position="179"/>
        <end position="458"/>
    </location>
</feature>
<dbReference type="InterPro" id="IPR003593">
    <property type="entry name" value="AAA+_ATPase"/>
</dbReference>
<dbReference type="PANTHER" id="PTHR24221">
    <property type="entry name" value="ATP-BINDING CASSETTE SUB-FAMILY B"/>
    <property type="match status" value="1"/>
</dbReference>
<dbReference type="CDD" id="cd02419">
    <property type="entry name" value="Peptidase_C39C"/>
    <property type="match status" value="1"/>
</dbReference>
<dbReference type="CDD" id="cd18567">
    <property type="entry name" value="ABC_6TM_CvaB_RaxB_like"/>
    <property type="match status" value="1"/>
</dbReference>
<dbReference type="SUPFAM" id="SSF52540">
    <property type="entry name" value="P-loop containing nucleoside triphosphate hydrolases"/>
    <property type="match status" value="1"/>
</dbReference>
<feature type="domain" description="Peptidase C39" evidence="10">
    <location>
        <begin position="26"/>
        <end position="145"/>
    </location>
</feature>
<dbReference type="EMBL" id="QJSL01000002">
    <property type="protein sequence ID" value="RXW30679.1"/>
    <property type="molecule type" value="Genomic_DNA"/>
</dbReference>
<dbReference type="InterPro" id="IPR027417">
    <property type="entry name" value="P-loop_NTPase"/>
</dbReference>
<dbReference type="SMART" id="SM00382">
    <property type="entry name" value="AAA"/>
    <property type="match status" value="1"/>
</dbReference>
<feature type="domain" description="ABC transporter" evidence="8">
    <location>
        <begin position="492"/>
        <end position="709"/>
    </location>
</feature>
<protein>
    <submittedName>
        <fullName evidence="11">Colicin V synthesis protein</fullName>
    </submittedName>
</protein>